<keyword evidence="3" id="KW-1185">Reference proteome</keyword>
<organism evidence="2 3">
    <name type="scientific">Nitrosomonas communis</name>
    <dbReference type="NCBI Taxonomy" id="44574"/>
    <lineage>
        <taxon>Bacteria</taxon>
        <taxon>Pseudomonadati</taxon>
        <taxon>Pseudomonadota</taxon>
        <taxon>Betaproteobacteria</taxon>
        <taxon>Nitrosomonadales</taxon>
        <taxon>Nitrosomonadaceae</taxon>
        <taxon>Nitrosomonas</taxon>
    </lineage>
</organism>
<dbReference type="PANTHER" id="PTHR12526:SF625">
    <property type="entry name" value="PHOSPHATIDYLINOSITOL GLYCAN-CLASS A"/>
    <property type="match status" value="1"/>
</dbReference>
<dbReference type="InterPro" id="IPR001296">
    <property type="entry name" value="Glyco_trans_1"/>
</dbReference>
<dbReference type="SUPFAM" id="SSF53756">
    <property type="entry name" value="UDP-Glycosyltransferase/glycogen phosphorylase"/>
    <property type="match status" value="2"/>
</dbReference>
<gene>
    <name evidence="2" type="ORF">SAMN05421863_101155</name>
</gene>
<dbReference type="Gene3D" id="3.40.50.2000">
    <property type="entry name" value="Glycogen Phosphorylase B"/>
    <property type="match status" value="3"/>
</dbReference>
<evidence type="ECO:0000313" key="2">
    <source>
        <dbReference type="EMBL" id="SFM05911.1"/>
    </source>
</evidence>
<evidence type="ECO:0000259" key="1">
    <source>
        <dbReference type="Pfam" id="PF00534"/>
    </source>
</evidence>
<feature type="domain" description="Glycosyl transferase family 1" evidence="1">
    <location>
        <begin position="221"/>
        <end position="370"/>
    </location>
</feature>
<sequence>MKIALLAPSSVPFVVGGAENLYWGLQSYINEQTRHQCELIKVPSLEGDFSEIIQAYRKFSMLDFNHFDMLISTKYPSWMTYHKNHVCYMLHTLRGLYDTYHFMNEPEDFNWEEAGLSDLQYCMQQALLAPENGNSQLSDFFDRLSRVQDKIDDKSLFRFPGPFIRQIVHFLDSYGLATQRVCRHAAISKTVANRLDYFPTNANVSVLYPPPRLSEFYCGSDDYLFTVSRLDSPKRIDLLIEAMRHVKADIPLLIGGVGPELERLRSLAGDDQRIRFLGHLTNKEIIDHYAHSLAVLFVPYDEDYGYITIEAMKSKKPVITVTDAGGPNEFVINGETGFSVKPDAPAIAESIEYLCANRQKACEMGINASKRVAPINWETVVNGLLGDQIQNKIFSMPTNTKIIDLPKRKKIVVAVSFPIYPPRGGGQSRVYHLYRNLAKFIDVEIVSFCGVGEPVFRQEISPGLTETRIPKSSDHQDIENKFSETVNWVPVTDIVMSNAFTASSVYVEALRTACEGANAVIASHPFLINAIKTVAPNLQLWFEAHNVEYELKKRILPHNENAEILLEMVKSDEGLCWRDAKVVFACTNEDIFTLERIYGTTSAVKNEVVNGVSLEDVKYLGIKERSYLKLKLGLGKSKLAIFMGSWHGPNLEAVEKIFEYALAFPDVKFAIIGSAGLAFNNVSIPSNVFMVGVVDDEEKNILLGAADIALNPMMSGSGSNLKMLDYFAAGVPVISTPFGARGIEAQPGTHYIAAEVDGFILELSLFFSDPKRYESVSQEGRKLVESYYNWDGIAHRFYQSLQVSNVI</sequence>
<proteinExistence type="predicted"/>
<dbReference type="AlphaFoldDB" id="A0A1I4MRG0"/>
<dbReference type="GO" id="GO:0016757">
    <property type="term" value="F:glycosyltransferase activity"/>
    <property type="evidence" value="ECO:0007669"/>
    <property type="project" value="InterPro"/>
</dbReference>
<dbReference type="CDD" id="cd03801">
    <property type="entry name" value="GT4_PimA-like"/>
    <property type="match status" value="2"/>
</dbReference>
<protein>
    <submittedName>
        <fullName evidence="2">Glycosyltransferase involved in cell wall bisynthesis</fullName>
    </submittedName>
</protein>
<name>A0A1I4MRG0_9PROT</name>
<keyword evidence="2" id="KW-0808">Transferase</keyword>
<dbReference type="Pfam" id="PF00534">
    <property type="entry name" value="Glycos_transf_1"/>
    <property type="match status" value="1"/>
</dbReference>
<dbReference type="RefSeq" id="WP_074904559.1">
    <property type="nucleotide sequence ID" value="NZ_FOUB01000011.1"/>
</dbReference>
<dbReference type="PANTHER" id="PTHR12526">
    <property type="entry name" value="GLYCOSYLTRANSFERASE"/>
    <property type="match status" value="1"/>
</dbReference>
<reference evidence="3" key="1">
    <citation type="submission" date="2016-10" db="EMBL/GenBank/DDBJ databases">
        <authorList>
            <person name="Varghese N."/>
            <person name="Submissions S."/>
        </authorList>
    </citation>
    <scope>NUCLEOTIDE SEQUENCE [LARGE SCALE GENOMIC DNA]</scope>
    <source>
        <strain evidence="3">Nm44</strain>
    </source>
</reference>
<dbReference type="Pfam" id="PF13692">
    <property type="entry name" value="Glyco_trans_1_4"/>
    <property type="match status" value="1"/>
</dbReference>
<evidence type="ECO:0000313" key="3">
    <source>
        <dbReference type="Proteomes" id="UP000183287"/>
    </source>
</evidence>
<dbReference type="OrthoDB" id="7560678at2"/>
<dbReference type="Proteomes" id="UP000183287">
    <property type="component" value="Unassembled WGS sequence"/>
</dbReference>
<accession>A0A1I4MRG0</accession>
<dbReference type="EMBL" id="FOUB01000011">
    <property type="protein sequence ID" value="SFM05911.1"/>
    <property type="molecule type" value="Genomic_DNA"/>
</dbReference>